<reference evidence="1 2" key="1">
    <citation type="submission" date="2020-09" db="EMBL/GenBank/DDBJ databases">
        <authorList>
            <person name="Courtine D."/>
        </authorList>
    </citation>
    <scope>NUCLEOTIDE SEQUENCE [LARGE SCALE GENOMIC DNA]</scope>
    <source>
        <strain evidence="1 2">IRI35c</strain>
    </source>
</reference>
<dbReference type="Proteomes" id="UP000516304">
    <property type="component" value="Chromosome TIRI35C"/>
</dbReference>
<protein>
    <submittedName>
        <fullName evidence="1">Uncharacterized protein</fullName>
    </submittedName>
</protein>
<dbReference type="InterPro" id="IPR011067">
    <property type="entry name" value="Plasmid_toxin/cell-grow_inhib"/>
</dbReference>
<dbReference type="GeneID" id="58917923"/>
<dbReference type="GO" id="GO:0003677">
    <property type="term" value="F:DNA binding"/>
    <property type="evidence" value="ECO:0007669"/>
    <property type="project" value="InterPro"/>
</dbReference>
<sequence>MSPRCEPNEDLQQWEIITVAFPFTDSARKKPRPVLILSNSRFNRASNSIVVCQITSNLGSGFKEYNVEITGDDVCLYEGAFIRPSLIKPYVVFSISKREVRTRIGMLSPEKIDEVKASLGKLFSTGG</sequence>
<gene>
    <name evidence="1" type="ORF">TIRI35C_0190</name>
</gene>
<proteinExistence type="predicted"/>
<dbReference type="KEGG" id="tcq:TIRI35C_0190"/>
<dbReference type="SUPFAM" id="SSF50118">
    <property type="entry name" value="Cell growth inhibitor/plasmid maintenance toxic component"/>
    <property type="match status" value="1"/>
</dbReference>
<keyword evidence="2" id="KW-1185">Reference proteome</keyword>
<evidence type="ECO:0000313" key="2">
    <source>
        <dbReference type="Proteomes" id="UP000516304"/>
    </source>
</evidence>
<name>A0A7G2D4I8_9EURY</name>
<dbReference type="AlphaFoldDB" id="A0A7G2D4I8"/>
<organism evidence="1 2">
    <name type="scientific">Thermococcus camini</name>
    <dbReference type="NCBI Taxonomy" id="2016373"/>
    <lineage>
        <taxon>Archaea</taxon>
        <taxon>Methanobacteriati</taxon>
        <taxon>Methanobacteriota</taxon>
        <taxon>Thermococci</taxon>
        <taxon>Thermococcales</taxon>
        <taxon>Thermococcaceae</taxon>
        <taxon>Thermococcus</taxon>
    </lineage>
</organism>
<accession>A0A7G2D4I8</accession>
<dbReference type="Pfam" id="PF02452">
    <property type="entry name" value="PemK_toxin"/>
    <property type="match status" value="1"/>
</dbReference>
<dbReference type="InterPro" id="IPR003477">
    <property type="entry name" value="PemK-like"/>
</dbReference>
<evidence type="ECO:0000313" key="1">
    <source>
        <dbReference type="EMBL" id="CAD5243344.1"/>
    </source>
</evidence>
<dbReference type="RefSeq" id="WP_188201406.1">
    <property type="nucleotide sequence ID" value="NZ_LR881183.1"/>
</dbReference>
<dbReference type="EMBL" id="LR881183">
    <property type="protein sequence ID" value="CAD5243344.1"/>
    <property type="molecule type" value="Genomic_DNA"/>
</dbReference>
<dbReference type="Gene3D" id="2.30.30.110">
    <property type="match status" value="1"/>
</dbReference>